<feature type="region of interest" description="Disordered" evidence="3">
    <location>
        <begin position="1"/>
        <end position="37"/>
    </location>
</feature>
<comment type="caution">
    <text evidence="5">The sequence shown here is derived from an EMBL/GenBank/DDBJ whole genome shotgun (WGS) entry which is preliminary data.</text>
</comment>
<protein>
    <submittedName>
        <fullName evidence="5">Monosaccharide ABC transporter ATP-binding protein (CUT2 family)</fullName>
    </submittedName>
</protein>
<evidence type="ECO:0000313" key="6">
    <source>
        <dbReference type="Proteomes" id="UP000274601"/>
    </source>
</evidence>
<feature type="domain" description="ABC transporter" evidence="4">
    <location>
        <begin position="63"/>
        <end position="300"/>
    </location>
</feature>
<proteinExistence type="predicted"/>
<dbReference type="Pfam" id="PF00005">
    <property type="entry name" value="ABC_tran"/>
    <property type="match status" value="1"/>
</dbReference>
<dbReference type="GO" id="GO:0005524">
    <property type="term" value="F:ATP binding"/>
    <property type="evidence" value="ECO:0007669"/>
    <property type="project" value="UniProtKB-KW"/>
</dbReference>
<dbReference type="SMART" id="SM00382">
    <property type="entry name" value="AAA"/>
    <property type="match status" value="1"/>
</dbReference>
<dbReference type="InterPro" id="IPR027417">
    <property type="entry name" value="P-loop_NTPase"/>
</dbReference>
<keyword evidence="1" id="KW-0547">Nucleotide-binding</keyword>
<dbReference type="CDD" id="cd03216">
    <property type="entry name" value="ABC_Carb_Monos_I"/>
    <property type="match status" value="1"/>
</dbReference>
<dbReference type="AlphaFoldDB" id="A0A495QPU0"/>
<dbReference type="EMBL" id="RBWU01000003">
    <property type="protein sequence ID" value="RKS74939.1"/>
    <property type="molecule type" value="Genomic_DNA"/>
</dbReference>
<dbReference type="PROSITE" id="PS50893">
    <property type="entry name" value="ABC_TRANSPORTER_2"/>
    <property type="match status" value="1"/>
</dbReference>
<accession>A0A495QPU0</accession>
<keyword evidence="2 5" id="KW-0067">ATP-binding</keyword>
<dbReference type="InterPro" id="IPR003593">
    <property type="entry name" value="AAA+_ATPase"/>
</dbReference>
<reference evidence="5 6" key="1">
    <citation type="submission" date="2018-10" db="EMBL/GenBank/DDBJ databases">
        <title>Genomic Encyclopedia of Archaeal and Bacterial Type Strains, Phase II (KMG-II): from individual species to whole genera.</title>
        <authorList>
            <person name="Goeker M."/>
        </authorList>
    </citation>
    <scope>NUCLEOTIDE SEQUENCE [LARGE SCALE GENOMIC DNA]</scope>
    <source>
        <strain evidence="5 6">DSM 43383</strain>
    </source>
</reference>
<organism evidence="5 6">
    <name type="scientific">Actinomadura pelletieri DSM 43383</name>
    <dbReference type="NCBI Taxonomy" id="1120940"/>
    <lineage>
        <taxon>Bacteria</taxon>
        <taxon>Bacillati</taxon>
        <taxon>Actinomycetota</taxon>
        <taxon>Actinomycetes</taxon>
        <taxon>Streptosporangiales</taxon>
        <taxon>Thermomonosporaceae</taxon>
        <taxon>Actinomadura</taxon>
    </lineage>
</organism>
<dbReference type="GO" id="GO:0016887">
    <property type="term" value="F:ATP hydrolysis activity"/>
    <property type="evidence" value="ECO:0007669"/>
    <property type="project" value="InterPro"/>
</dbReference>
<dbReference type="Gene3D" id="3.40.50.300">
    <property type="entry name" value="P-loop containing nucleotide triphosphate hydrolases"/>
    <property type="match status" value="1"/>
</dbReference>
<evidence type="ECO:0000256" key="2">
    <source>
        <dbReference type="ARBA" id="ARBA00022840"/>
    </source>
</evidence>
<evidence type="ECO:0000256" key="3">
    <source>
        <dbReference type="SAM" id="MobiDB-lite"/>
    </source>
</evidence>
<dbReference type="InterPro" id="IPR050107">
    <property type="entry name" value="ABC_carbohydrate_import_ATPase"/>
</dbReference>
<gene>
    <name evidence="5" type="ORF">BZB76_3463</name>
</gene>
<dbReference type="PANTHER" id="PTHR43790">
    <property type="entry name" value="CARBOHYDRATE TRANSPORT ATP-BINDING PROTEIN MG119-RELATED"/>
    <property type="match status" value="1"/>
</dbReference>
<dbReference type="Proteomes" id="UP000274601">
    <property type="component" value="Unassembled WGS sequence"/>
</dbReference>
<keyword evidence="6" id="KW-1185">Reference proteome</keyword>
<sequence length="308" mass="32384">MNATGGAGEPMARTIGSPARPPGPTGGAGPPNAAGTLADHGRLARGGGVARWEPLGMSVTPALDLRGIDKSFGSVKVLHDVDFRAYPGEVTALVGDNGAGKTTLVRCIGGIHPFDAGEYRFEGIPVRVGGPRDAGRLGIEIVHQDLALCDNLDIVQNLFLGREQSRGLALDEDTMEEMARTTLSRLSVRAIGSVRQRVSTLSGGQRQTVAIARAVLRDSKVVILDEPAAALGVAQTQQVLEIVRRLADRGLAVVLISHNMNDVFAVSDRIAALYLGRMVAQVRTSDVTHREVVELITSGTGGAPGPRR</sequence>
<dbReference type="PANTHER" id="PTHR43790:SF8">
    <property type="entry name" value="SUGAR ABC TRANSPORTER ATP-BINDING PROTEIN"/>
    <property type="match status" value="1"/>
</dbReference>
<evidence type="ECO:0000256" key="1">
    <source>
        <dbReference type="ARBA" id="ARBA00022741"/>
    </source>
</evidence>
<evidence type="ECO:0000259" key="4">
    <source>
        <dbReference type="PROSITE" id="PS50893"/>
    </source>
</evidence>
<evidence type="ECO:0000313" key="5">
    <source>
        <dbReference type="EMBL" id="RKS74939.1"/>
    </source>
</evidence>
<dbReference type="SUPFAM" id="SSF52540">
    <property type="entry name" value="P-loop containing nucleoside triphosphate hydrolases"/>
    <property type="match status" value="1"/>
</dbReference>
<name>A0A495QPU0_9ACTN</name>
<dbReference type="InterPro" id="IPR003439">
    <property type="entry name" value="ABC_transporter-like_ATP-bd"/>
</dbReference>